<organism evidence="1">
    <name type="scientific">Pithovirus LCPAC403</name>
    <dbReference type="NCBI Taxonomy" id="2506596"/>
    <lineage>
        <taxon>Viruses</taxon>
        <taxon>Pithoviruses</taxon>
    </lineage>
</organism>
<accession>A0A481ZCU3</accession>
<name>A0A481ZCU3_9VIRU</name>
<dbReference type="EMBL" id="MK500593">
    <property type="protein sequence ID" value="QBK93295.1"/>
    <property type="molecule type" value="Genomic_DNA"/>
</dbReference>
<proteinExistence type="predicted"/>
<gene>
    <name evidence="1" type="ORF">LCPAC403_04290</name>
</gene>
<protein>
    <submittedName>
        <fullName evidence="1">Zn-finger protein</fullName>
    </submittedName>
</protein>
<sequence length="133" mass="15598">MTETQKERRDRTTHWSIIYGNTLIVLTTFQHVDEYCYEHINSRIVIHSCYKENHGAHLTKKVSPVKIDVLIDLINEFIGIGYIWIVIGQRYGSLAIDVVGVDCKHVMKEASIYYVKINKVYERCHLESQWIIT</sequence>
<evidence type="ECO:0000313" key="1">
    <source>
        <dbReference type="EMBL" id="QBK93295.1"/>
    </source>
</evidence>
<reference evidence="1" key="1">
    <citation type="journal article" date="2019" name="MBio">
        <title>Virus Genomes from Deep Sea Sediments Expand the Ocean Megavirome and Support Independent Origins of Viral Gigantism.</title>
        <authorList>
            <person name="Backstrom D."/>
            <person name="Yutin N."/>
            <person name="Jorgensen S.L."/>
            <person name="Dharamshi J."/>
            <person name="Homa F."/>
            <person name="Zaremba-Niedwiedzka K."/>
            <person name="Spang A."/>
            <person name="Wolf Y.I."/>
            <person name="Koonin E.V."/>
            <person name="Ettema T.J."/>
        </authorList>
    </citation>
    <scope>NUCLEOTIDE SEQUENCE</scope>
</reference>